<dbReference type="EMBL" id="CAESGF010000040">
    <property type="protein sequence ID" value="CAB4365670.1"/>
    <property type="molecule type" value="Genomic_DNA"/>
</dbReference>
<dbReference type="GO" id="GO:0006633">
    <property type="term" value="P:fatty acid biosynthetic process"/>
    <property type="evidence" value="ECO:0007669"/>
    <property type="project" value="TreeGrafter"/>
</dbReference>
<dbReference type="GO" id="GO:0048038">
    <property type="term" value="F:quinone binding"/>
    <property type="evidence" value="ECO:0007669"/>
    <property type="project" value="TreeGrafter"/>
</dbReference>
<sequence>MNLPMFDLRGRVALIAGGNSGIGLGMAEGLAQAGAAVCIWGTNPDKNATAVERLARHGTKVAARVVDVGDEAAVVDGVAWVVSEFGRVDSCFANAGSAGGHTHPPFVDSTLEQWRAITRVNLDGAYLVLREAARRMIAQGDGGSLVGTSSISIDFGAAREEAYAAAKAGVVAMMRGLAVELGRHRIRANALLPGWTMSPMMEPWATTPGVAEKILPRIPLRRWGTPEEWAGIAVYLASDASTFHTGDTIRIDGGYSVY</sequence>
<dbReference type="PANTHER" id="PTHR42760">
    <property type="entry name" value="SHORT-CHAIN DEHYDROGENASES/REDUCTASES FAMILY MEMBER"/>
    <property type="match status" value="1"/>
</dbReference>
<gene>
    <name evidence="4" type="ORF">UFOPK2656_03106</name>
    <name evidence="5" type="ORF">UFOPK3099_01015</name>
    <name evidence="6" type="ORF">UFOPK3267_01006</name>
    <name evidence="7" type="ORF">UFOPK3651_03408</name>
    <name evidence="8" type="ORF">UFOPK3931_01745</name>
    <name evidence="3" type="ORF">UFOPK4189_03412</name>
</gene>
<dbReference type="EMBL" id="CAEZYF010000030">
    <property type="protein sequence ID" value="CAB4743982.1"/>
    <property type="molecule type" value="Genomic_DNA"/>
</dbReference>
<evidence type="ECO:0000256" key="1">
    <source>
        <dbReference type="ARBA" id="ARBA00006484"/>
    </source>
</evidence>
<evidence type="ECO:0000313" key="4">
    <source>
        <dbReference type="EMBL" id="CAB4743982.1"/>
    </source>
</evidence>
<dbReference type="PROSITE" id="PS00061">
    <property type="entry name" value="ADH_SHORT"/>
    <property type="match status" value="1"/>
</dbReference>
<evidence type="ECO:0000313" key="5">
    <source>
        <dbReference type="EMBL" id="CAB4815192.1"/>
    </source>
</evidence>
<dbReference type="PRINTS" id="PR00081">
    <property type="entry name" value="GDHRDH"/>
</dbReference>
<dbReference type="EMBL" id="CAFBMT010000042">
    <property type="protein sequence ID" value="CAB4959423.1"/>
    <property type="molecule type" value="Genomic_DNA"/>
</dbReference>
<dbReference type="GO" id="GO:0016616">
    <property type="term" value="F:oxidoreductase activity, acting on the CH-OH group of donors, NAD or NADP as acceptor"/>
    <property type="evidence" value="ECO:0007669"/>
    <property type="project" value="TreeGrafter"/>
</dbReference>
<evidence type="ECO:0000313" key="3">
    <source>
        <dbReference type="EMBL" id="CAB4365670.1"/>
    </source>
</evidence>
<accession>A0A6J6T9D2</accession>
<evidence type="ECO:0000313" key="8">
    <source>
        <dbReference type="EMBL" id="CAB4995144.1"/>
    </source>
</evidence>
<dbReference type="InterPro" id="IPR020904">
    <property type="entry name" value="Sc_DH/Rdtase_CS"/>
</dbReference>
<dbReference type="PRINTS" id="PR00080">
    <property type="entry name" value="SDRFAMILY"/>
</dbReference>
<dbReference type="SUPFAM" id="SSF51735">
    <property type="entry name" value="NAD(P)-binding Rossmann-fold domains"/>
    <property type="match status" value="1"/>
</dbReference>
<keyword evidence="2" id="KW-0560">Oxidoreductase</keyword>
<dbReference type="InterPro" id="IPR002347">
    <property type="entry name" value="SDR_fam"/>
</dbReference>
<dbReference type="EMBL" id="CAFBIY010000043">
    <property type="protein sequence ID" value="CAB4849830.1"/>
    <property type="molecule type" value="Genomic_DNA"/>
</dbReference>
<evidence type="ECO:0000313" key="6">
    <source>
        <dbReference type="EMBL" id="CAB4849830.1"/>
    </source>
</evidence>
<organism evidence="4">
    <name type="scientific">freshwater metagenome</name>
    <dbReference type="NCBI Taxonomy" id="449393"/>
    <lineage>
        <taxon>unclassified sequences</taxon>
        <taxon>metagenomes</taxon>
        <taxon>ecological metagenomes</taxon>
    </lineage>
</organism>
<evidence type="ECO:0000313" key="7">
    <source>
        <dbReference type="EMBL" id="CAB4959423.1"/>
    </source>
</evidence>
<dbReference type="AlphaFoldDB" id="A0A6J6T9D2"/>
<dbReference type="PANTHER" id="PTHR42760:SF133">
    <property type="entry name" value="3-OXOACYL-[ACYL-CARRIER-PROTEIN] REDUCTASE"/>
    <property type="match status" value="1"/>
</dbReference>
<dbReference type="InterPro" id="IPR036291">
    <property type="entry name" value="NAD(P)-bd_dom_sf"/>
</dbReference>
<dbReference type="Pfam" id="PF13561">
    <property type="entry name" value="adh_short_C2"/>
    <property type="match status" value="1"/>
</dbReference>
<protein>
    <submittedName>
        <fullName evidence="4">Unannotated protein</fullName>
    </submittedName>
</protein>
<dbReference type="EMBL" id="CAFAAV010000061">
    <property type="protein sequence ID" value="CAB4815192.1"/>
    <property type="molecule type" value="Genomic_DNA"/>
</dbReference>
<name>A0A6J6T9D2_9ZZZZ</name>
<reference evidence="4" key="1">
    <citation type="submission" date="2020-05" db="EMBL/GenBank/DDBJ databases">
        <authorList>
            <person name="Chiriac C."/>
            <person name="Salcher M."/>
            <person name="Ghai R."/>
            <person name="Kavagutti S V."/>
        </authorList>
    </citation>
    <scope>NUCLEOTIDE SEQUENCE</scope>
</reference>
<dbReference type="EMBL" id="CAFBOL010000045">
    <property type="protein sequence ID" value="CAB4995144.1"/>
    <property type="molecule type" value="Genomic_DNA"/>
</dbReference>
<evidence type="ECO:0000256" key="2">
    <source>
        <dbReference type="ARBA" id="ARBA00023002"/>
    </source>
</evidence>
<dbReference type="FunFam" id="3.40.50.720:FF:000084">
    <property type="entry name" value="Short-chain dehydrogenase reductase"/>
    <property type="match status" value="1"/>
</dbReference>
<proteinExistence type="inferred from homology"/>
<comment type="similarity">
    <text evidence="1">Belongs to the short-chain dehydrogenases/reductases (SDR) family.</text>
</comment>
<dbReference type="Gene3D" id="3.40.50.720">
    <property type="entry name" value="NAD(P)-binding Rossmann-like Domain"/>
    <property type="match status" value="1"/>
</dbReference>